<evidence type="ECO:0000313" key="3">
    <source>
        <dbReference type="Proteomes" id="UP000611945"/>
    </source>
</evidence>
<comment type="caution">
    <text evidence="2">The sequence shown here is derived from an EMBL/GenBank/DDBJ whole genome shotgun (WGS) entry which is preliminary data.</text>
</comment>
<dbReference type="RefSeq" id="WP_251835098.1">
    <property type="nucleotide sequence ID" value="NZ_JACSQG010000001.1"/>
</dbReference>
<protein>
    <submittedName>
        <fullName evidence="2">Uncharacterized protein</fullName>
    </submittedName>
</protein>
<accession>A0ABR8TKN6</accession>
<sequence length="73" mass="8156">MTDPMRRASASLPPTVGEGCVRRFDPEQLSDDCGAEFSGAAQLWAELQQDVQQELDQEVSQVTWQCDEPDERA</sequence>
<feature type="region of interest" description="Disordered" evidence="1">
    <location>
        <begin position="1"/>
        <end position="22"/>
    </location>
</feature>
<evidence type="ECO:0000256" key="1">
    <source>
        <dbReference type="SAM" id="MobiDB-lite"/>
    </source>
</evidence>
<keyword evidence="3" id="KW-1185">Reference proteome</keyword>
<organism evidence="2 3">
    <name type="scientific">Serpens gallinarum</name>
    <dbReference type="NCBI Taxonomy" id="2763075"/>
    <lineage>
        <taxon>Bacteria</taxon>
        <taxon>Pseudomonadati</taxon>
        <taxon>Pseudomonadota</taxon>
        <taxon>Gammaproteobacteria</taxon>
        <taxon>Pseudomonadales</taxon>
        <taxon>Pseudomonadaceae</taxon>
        <taxon>Pseudomonas</taxon>
    </lineage>
</organism>
<evidence type="ECO:0000313" key="2">
    <source>
        <dbReference type="EMBL" id="MBD7976343.1"/>
    </source>
</evidence>
<dbReference type="Proteomes" id="UP000611945">
    <property type="component" value="Unassembled WGS sequence"/>
</dbReference>
<reference evidence="2 3" key="1">
    <citation type="submission" date="2020-08" db="EMBL/GenBank/DDBJ databases">
        <title>A Genomic Blueprint of the Chicken Gut Microbiome.</title>
        <authorList>
            <person name="Gilroy R."/>
            <person name="Ravi A."/>
            <person name="Getino M."/>
            <person name="Pursley I."/>
            <person name="Horton D.L."/>
            <person name="Alikhan N.-F."/>
            <person name="Baker D."/>
            <person name="Gharbi K."/>
            <person name="Hall N."/>
            <person name="Watson M."/>
            <person name="Adriaenssens E.M."/>
            <person name="Foster-Nyarko E."/>
            <person name="Jarju S."/>
            <person name="Secka A."/>
            <person name="Antonio M."/>
            <person name="Oren A."/>
            <person name="Chaudhuri R."/>
            <person name="La Ragione R.M."/>
            <person name="Hildebrand F."/>
            <person name="Pallen M.J."/>
        </authorList>
    </citation>
    <scope>NUCLEOTIDE SEQUENCE [LARGE SCALE GENOMIC DNA]</scope>
    <source>
        <strain evidence="2 3">Sa2CUA2</strain>
    </source>
</reference>
<name>A0ABR8TKN6_9PSED</name>
<proteinExistence type="predicted"/>
<dbReference type="EMBL" id="JACSQG010000001">
    <property type="protein sequence ID" value="MBD7976343.1"/>
    <property type="molecule type" value="Genomic_DNA"/>
</dbReference>
<gene>
    <name evidence="2" type="ORF">H9642_03985</name>
</gene>